<dbReference type="InterPro" id="IPR009679">
    <property type="entry name" value="Phage_186_CII-like"/>
</dbReference>
<dbReference type="EMBL" id="FOGB01000004">
    <property type="protein sequence ID" value="SEQ48605.1"/>
    <property type="molecule type" value="Genomic_DNA"/>
</dbReference>
<dbReference type="Pfam" id="PF06892">
    <property type="entry name" value="Phage_CP76"/>
    <property type="match status" value="1"/>
</dbReference>
<dbReference type="GO" id="GO:0003677">
    <property type="term" value="F:DNA binding"/>
    <property type="evidence" value="ECO:0007669"/>
    <property type="project" value="InterPro"/>
</dbReference>
<dbReference type="RefSeq" id="WP_091356462.1">
    <property type="nucleotide sequence ID" value="NZ_AP025284.1"/>
</dbReference>
<accession>A0A1H9GEQ4</accession>
<reference evidence="2" key="1">
    <citation type="submission" date="2016-10" db="EMBL/GenBank/DDBJ databases">
        <authorList>
            <person name="Varghese N."/>
            <person name="Submissions S."/>
        </authorList>
    </citation>
    <scope>NUCLEOTIDE SEQUENCE [LARGE SCALE GENOMIC DNA]</scope>
    <source>
        <strain evidence="2">DSM 18887</strain>
    </source>
</reference>
<dbReference type="OrthoDB" id="6120031at2"/>
<evidence type="ECO:0000313" key="2">
    <source>
        <dbReference type="Proteomes" id="UP000198749"/>
    </source>
</evidence>
<protein>
    <recommendedName>
        <fullName evidence="3">Phage regulatory protein CII (CP76)</fullName>
    </recommendedName>
</protein>
<name>A0A1H9GEQ4_9GAMM</name>
<dbReference type="STRING" id="355243.SAMN03080615_01641"/>
<evidence type="ECO:0008006" key="3">
    <source>
        <dbReference type="Google" id="ProtNLM"/>
    </source>
</evidence>
<gene>
    <name evidence="1" type="ORF">SAMN03080615_01641</name>
</gene>
<proteinExistence type="predicted"/>
<sequence length="165" mass="18532">MGRKRRFDDDGVIYGLQMACYHAVYDYQQGLKSFLDAAGVSREKLQVWQKKLAPDVHTHYLNPYDIELIIEVTKDTHILQAVGHLASVVWVDAEKAAAVPGDLDLLKVFSSLGSKSSAISDHVAQALSDGEVDDIEFARLEAFQQDLDRAQAELTKMVEHYRRAK</sequence>
<dbReference type="AlphaFoldDB" id="A0A1H9GEQ4"/>
<keyword evidence="2" id="KW-1185">Reference proteome</keyword>
<evidence type="ECO:0000313" key="1">
    <source>
        <dbReference type="EMBL" id="SEQ48605.1"/>
    </source>
</evidence>
<organism evidence="1 2">
    <name type="scientific">Amphritea atlantica</name>
    <dbReference type="NCBI Taxonomy" id="355243"/>
    <lineage>
        <taxon>Bacteria</taxon>
        <taxon>Pseudomonadati</taxon>
        <taxon>Pseudomonadota</taxon>
        <taxon>Gammaproteobacteria</taxon>
        <taxon>Oceanospirillales</taxon>
        <taxon>Oceanospirillaceae</taxon>
        <taxon>Amphritea</taxon>
    </lineage>
</organism>
<dbReference type="Proteomes" id="UP000198749">
    <property type="component" value="Unassembled WGS sequence"/>
</dbReference>